<name>A0ABS9X2D6_9GAMM</name>
<protein>
    <recommendedName>
        <fullName evidence="4">Small EDRK-rich factor-like N-terminal domain-containing protein</fullName>
    </recommendedName>
</protein>
<evidence type="ECO:0000313" key="3">
    <source>
        <dbReference type="Proteomes" id="UP001139646"/>
    </source>
</evidence>
<gene>
    <name evidence="2" type="ORF">L3081_14760</name>
</gene>
<proteinExistence type="predicted"/>
<organism evidence="2 3">
    <name type="scientific">Colwellia maritima</name>
    <dbReference type="NCBI Taxonomy" id="2912588"/>
    <lineage>
        <taxon>Bacteria</taxon>
        <taxon>Pseudomonadati</taxon>
        <taxon>Pseudomonadota</taxon>
        <taxon>Gammaproteobacteria</taxon>
        <taxon>Alteromonadales</taxon>
        <taxon>Colwelliaceae</taxon>
        <taxon>Colwellia</taxon>
    </lineage>
</organism>
<evidence type="ECO:0000313" key="2">
    <source>
        <dbReference type="EMBL" id="MCI2284414.1"/>
    </source>
</evidence>
<evidence type="ECO:0008006" key="4">
    <source>
        <dbReference type="Google" id="ProtNLM"/>
    </source>
</evidence>
<reference evidence="2" key="1">
    <citation type="submission" date="2022-01" db="EMBL/GenBank/DDBJ databases">
        <title>Colwellia maritima, isolated from seawater.</title>
        <authorList>
            <person name="Kristyanto S."/>
            <person name="Jung J."/>
            <person name="Jeon C.O."/>
        </authorList>
    </citation>
    <scope>NUCLEOTIDE SEQUENCE</scope>
    <source>
        <strain evidence="2">MSW7</strain>
    </source>
</reference>
<evidence type="ECO:0000256" key="1">
    <source>
        <dbReference type="SAM" id="MobiDB-lite"/>
    </source>
</evidence>
<accession>A0ABS9X2D6</accession>
<dbReference type="EMBL" id="JAKKSL010000002">
    <property type="protein sequence ID" value="MCI2284414.1"/>
    <property type="molecule type" value="Genomic_DNA"/>
</dbReference>
<dbReference type="Proteomes" id="UP001139646">
    <property type="component" value="Unassembled WGS sequence"/>
</dbReference>
<keyword evidence="3" id="KW-1185">Reference proteome</keyword>
<sequence length="107" mass="12005">MCSTPKPKTKVKGKTAGGGSLLSTMSTEARSRFAERANIAQERRDNIALKRQQEKRQHALVSKGVKKVASNSAKIPETQQRNLSYWFFKASVKDLFVMLFFGKSKLV</sequence>
<feature type="region of interest" description="Disordered" evidence="1">
    <location>
        <begin position="1"/>
        <end position="22"/>
    </location>
</feature>
<comment type="caution">
    <text evidence="2">The sequence shown here is derived from an EMBL/GenBank/DDBJ whole genome shotgun (WGS) entry which is preliminary data.</text>
</comment>
<dbReference type="RefSeq" id="WP_242286847.1">
    <property type="nucleotide sequence ID" value="NZ_JAKKSL010000002.1"/>
</dbReference>